<reference evidence="5" key="1">
    <citation type="journal article" date="2017" name="Genome Announc.">
        <title>Draft Genome Sequence of Terrimicrobium sacchariphilum NM-5T, a Facultative Anaerobic Soil Bacterium of the Class Spartobacteria.</title>
        <authorList>
            <person name="Qiu Y.L."/>
            <person name="Tourlousse D.M."/>
            <person name="Matsuura N."/>
            <person name="Ohashi A."/>
            <person name="Sekiguchi Y."/>
        </authorList>
    </citation>
    <scope>NUCLEOTIDE SEQUENCE [LARGE SCALE GENOMIC DNA]</scope>
    <source>
        <strain evidence="5">NM-5</strain>
    </source>
</reference>
<dbReference type="AlphaFoldDB" id="A0A146GEG7"/>
<dbReference type="GO" id="GO:0016020">
    <property type="term" value="C:membrane"/>
    <property type="evidence" value="ECO:0007669"/>
    <property type="project" value="GOC"/>
</dbReference>
<dbReference type="PANTHER" id="PTHR31302:SF31">
    <property type="entry name" value="PHOSPHODIESTERASE YAEI"/>
    <property type="match status" value="1"/>
</dbReference>
<evidence type="ECO:0000256" key="1">
    <source>
        <dbReference type="ARBA" id="ARBA00022723"/>
    </source>
</evidence>
<organism evidence="4 5">
    <name type="scientific">Terrimicrobium sacchariphilum</name>
    <dbReference type="NCBI Taxonomy" id="690879"/>
    <lineage>
        <taxon>Bacteria</taxon>
        <taxon>Pseudomonadati</taxon>
        <taxon>Verrucomicrobiota</taxon>
        <taxon>Terrimicrobiia</taxon>
        <taxon>Terrimicrobiales</taxon>
        <taxon>Terrimicrobiaceae</taxon>
        <taxon>Terrimicrobium</taxon>
    </lineage>
</organism>
<comment type="caution">
    <text evidence="4">The sequence shown here is derived from an EMBL/GenBank/DDBJ whole genome shotgun (WGS) entry which is preliminary data.</text>
</comment>
<protein>
    <recommendedName>
        <fullName evidence="3">Calcineurin-like phosphoesterase domain-containing protein</fullName>
    </recommendedName>
</protein>
<keyword evidence="5" id="KW-1185">Reference proteome</keyword>
<evidence type="ECO:0000313" key="5">
    <source>
        <dbReference type="Proteomes" id="UP000076023"/>
    </source>
</evidence>
<dbReference type="SUPFAM" id="SSF56300">
    <property type="entry name" value="Metallo-dependent phosphatases"/>
    <property type="match status" value="1"/>
</dbReference>
<dbReference type="GO" id="GO:0009245">
    <property type="term" value="P:lipid A biosynthetic process"/>
    <property type="evidence" value="ECO:0007669"/>
    <property type="project" value="TreeGrafter"/>
</dbReference>
<dbReference type="PANTHER" id="PTHR31302">
    <property type="entry name" value="TRANSMEMBRANE PROTEIN WITH METALLOPHOSPHOESTERASE DOMAIN-RELATED"/>
    <property type="match status" value="1"/>
</dbReference>
<evidence type="ECO:0000313" key="4">
    <source>
        <dbReference type="EMBL" id="GAT34878.1"/>
    </source>
</evidence>
<dbReference type="STRING" id="690879.TSACC_23312"/>
<dbReference type="Pfam" id="PF00149">
    <property type="entry name" value="Metallophos"/>
    <property type="match status" value="1"/>
</dbReference>
<dbReference type="GO" id="GO:0046872">
    <property type="term" value="F:metal ion binding"/>
    <property type="evidence" value="ECO:0007669"/>
    <property type="project" value="UniProtKB-KW"/>
</dbReference>
<accession>A0A146GEG7</accession>
<evidence type="ECO:0000259" key="3">
    <source>
        <dbReference type="Pfam" id="PF00149"/>
    </source>
</evidence>
<dbReference type="Gene3D" id="3.60.21.10">
    <property type="match status" value="1"/>
</dbReference>
<evidence type="ECO:0000256" key="2">
    <source>
        <dbReference type="ARBA" id="ARBA00022801"/>
    </source>
</evidence>
<gene>
    <name evidence="4" type="ORF">TSACC_23312</name>
</gene>
<name>A0A146GEG7_TERSA</name>
<dbReference type="InterPro" id="IPR004843">
    <property type="entry name" value="Calcineurin-like_PHP"/>
</dbReference>
<dbReference type="InterPro" id="IPR051158">
    <property type="entry name" value="Metallophosphoesterase_sf"/>
</dbReference>
<feature type="domain" description="Calcineurin-like phosphoesterase" evidence="3">
    <location>
        <begin position="103"/>
        <end position="262"/>
    </location>
</feature>
<dbReference type="InParanoid" id="A0A146GEG7"/>
<dbReference type="GO" id="GO:0008758">
    <property type="term" value="F:UDP-2,3-diacylglucosamine hydrolase activity"/>
    <property type="evidence" value="ECO:0007669"/>
    <property type="project" value="TreeGrafter"/>
</dbReference>
<keyword evidence="1" id="KW-0479">Metal-binding</keyword>
<dbReference type="InterPro" id="IPR029052">
    <property type="entry name" value="Metallo-depent_PP-like"/>
</dbReference>
<keyword evidence="2" id="KW-0378">Hydrolase</keyword>
<dbReference type="RefSeq" id="WP_075080803.1">
    <property type="nucleotide sequence ID" value="NZ_BDCO01000002.1"/>
</dbReference>
<dbReference type="Proteomes" id="UP000076023">
    <property type="component" value="Unassembled WGS sequence"/>
</dbReference>
<dbReference type="EMBL" id="BDCO01000002">
    <property type="protein sequence ID" value="GAT34878.1"/>
    <property type="molecule type" value="Genomic_DNA"/>
</dbReference>
<sequence length="324" mass="36299">MRLVRRVSSQEAAGHTDYRLLSQRLGHDMLRKRISAQAGIWARKNHQGKGIFRIESVIPVNAIVRSVLWLFCAEERGRRNCLDVELVERDVVLTSLPEAFDGFRLLHLTDLHCDLQPELIDVLIELLADVQYDAVVLTGDYHNQIGDDYDISLDLMARLIRALQGPLYGTLGNHDFIEKVSFLESAGLPMLLNESVPIERHGQRIWFCGVDDPSFFQTHDLRKAREDVPVGETSILLSHSPEPYREAAAAGYDLMLCGHTHGGQICLPGGRAVLHNYPGPRWLVAGGWICGRLQGYTSRGTGSCGVAARYNCRPEITVHTLRRS</sequence>
<proteinExistence type="predicted"/>